<dbReference type="EMBL" id="DF848928">
    <property type="protein sequence ID" value="GAT55168.1"/>
    <property type="molecule type" value="Genomic_DNA"/>
</dbReference>
<evidence type="ECO:0000256" key="1">
    <source>
        <dbReference type="SAM" id="MobiDB-lite"/>
    </source>
</evidence>
<feature type="transmembrane region" description="Helical" evidence="2">
    <location>
        <begin position="487"/>
        <end position="514"/>
    </location>
</feature>
<reference evidence="3" key="1">
    <citation type="submission" date="2014-09" db="EMBL/GenBank/DDBJ databases">
        <title>Genome sequence of the luminous mushroom Mycena chlorophos for searching fungal bioluminescence genes.</title>
        <authorList>
            <person name="Tanaka Y."/>
            <person name="Kasuga D."/>
            <person name="Oba Y."/>
            <person name="Hase S."/>
            <person name="Sato K."/>
            <person name="Oba Y."/>
            <person name="Sakakibara Y."/>
        </authorList>
    </citation>
    <scope>NUCLEOTIDE SEQUENCE</scope>
</reference>
<dbReference type="Proteomes" id="UP000815677">
    <property type="component" value="Unassembled WGS sequence"/>
</dbReference>
<keyword evidence="2" id="KW-0812">Transmembrane</keyword>
<sequence>MAHPDISGEFEKGQNSRFGGSAERTTRRLTWPFFIVTGQVAILIGVFTLLSSVHTRGQLVEQSMAKLFQGNPQSKSFTFSLIATWISIFSSYLFTQAIRHALLVALTRPTSLSTLSHGMALAKESLIIQNRHYKWVLMSIVIFGLSLGQTPGLTSFLTPNDIDFVVPTSGREFDLTSPALQNVTRTLIASGPVLSFLDSSLISLIDASGQASATSRSGYPMNIGFSGYTHNTTTRRILPLAFVNEANGSSESSTPFFLSNTSPLPPDTPISALTLAVTQQGLSANVSCTQTALGEDSNTQRHSLVFFTIHQHRRFGRPFMLGCREAASNGPLLLAVYGQGDYKAFSHVCTRAIDVQIQSMIANYSGPTLSLLSTEVDPSSAPVDASALAVAATAAMEIGVVEGQTLRRNVVADALLSVESNGQTQPLGTLLEAYLQGVVELTGTAVLTGFLSDNASLGLGPHPAADVLHTVTGTAVLKTLGYEYKGFTTFAVLIPTLLIAVISISVVIAAQWQIHNNGPGMPLSVARFDPTDPLLMMAAASAGGLSGMFHGIEDADVEKGWGTKIMIGRVNGRHGFVQV</sequence>
<name>A0ABQ0LVN8_MYCCL</name>
<feature type="region of interest" description="Disordered" evidence="1">
    <location>
        <begin position="1"/>
        <end position="21"/>
    </location>
</feature>
<keyword evidence="4" id="KW-1185">Reference proteome</keyword>
<evidence type="ECO:0000256" key="2">
    <source>
        <dbReference type="SAM" id="Phobius"/>
    </source>
</evidence>
<proteinExistence type="predicted"/>
<keyword evidence="2" id="KW-1133">Transmembrane helix</keyword>
<feature type="transmembrane region" description="Helical" evidence="2">
    <location>
        <begin position="74"/>
        <end position="94"/>
    </location>
</feature>
<protein>
    <submittedName>
        <fullName evidence="3">Uncharacterized protein</fullName>
    </submittedName>
</protein>
<feature type="transmembrane region" description="Helical" evidence="2">
    <location>
        <begin position="33"/>
        <end position="54"/>
    </location>
</feature>
<evidence type="ECO:0000313" key="4">
    <source>
        <dbReference type="Proteomes" id="UP000815677"/>
    </source>
</evidence>
<gene>
    <name evidence="3" type="ORF">MCHLO_11965</name>
</gene>
<accession>A0ABQ0LVN8</accession>
<organism evidence="3 4">
    <name type="scientific">Mycena chlorophos</name>
    <name type="common">Agaric fungus</name>
    <name type="synonym">Agaricus chlorophos</name>
    <dbReference type="NCBI Taxonomy" id="658473"/>
    <lineage>
        <taxon>Eukaryota</taxon>
        <taxon>Fungi</taxon>
        <taxon>Dikarya</taxon>
        <taxon>Basidiomycota</taxon>
        <taxon>Agaricomycotina</taxon>
        <taxon>Agaricomycetes</taxon>
        <taxon>Agaricomycetidae</taxon>
        <taxon>Agaricales</taxon>
        <taxon>Marasmiineae</taxon>
        <taxon>Mycenaceae</taxon>
        <taxon>Mycena</taxon>
    </lineage>
</organism>
<evidence type="ECO:0000313" key="3">
    <source>
        <dbReference type="EMBL" id="GAT55168.1"/>
    </source>
</evidence>
<keyword evidence="2" id="KW-0472">Membrane</keyword>